<keyword evidence="2" id="KW-1185">Reference proteome</keyword>
<sequence>MQGVTVPPLHGVVVVALQVLAVGAQITLVTLADGDAGVAFHPVAIDAMAVDARAHRLHGIARPVEQAAGIVAAALALPLLHLAAVANQRLPAVAPGGAPADPLCFQQDHPMAPCRQFQCRGQAGIAGAKHGYIGLHIAPQRG</sequence>
<proteinExistence type="predicted"/>
<gene>
    <name evidence="1" type="ORF">G6F64_014646</name>
</gene>
<evidence type="ECO:0000313" key="1">
    <source>
        <dbReference type="EMBL" id="KAG1278460.1"/>
    </source>
</evidence>
<dbReference type="AlphaFoldDB" id="A0A9P6WT12"/>
<accession>A0A9P6WT12</accession>
<protein>
    <submittedName>
        <fullName evidence="1">Uncharacterized protein</fullName>
    </submittedName>
</protein>
<reference evidence="1" key="1">
    <citation type="journal article" date="2020" name="Microb. Genom.">
        <title>Genetic diversity of clinical and environmental Mucorales isolates obtained from an investigation of mucormycosis cases among solid organ transplant recipients.</title>
        <authorList>
            <person name="Nguyen M.H."/>
            <person name="Kaul D."/>
            <person name="Muto C."/>
            <person name="Cheng S.J."/>
            <person name="Richter R.A."/>
            <person name="Bruno V.M."/>
            <person name="Liu G."/>
            <person name="Beyhan S."/>
            <person name="Sundermann A.J."/>
            <person name="Mounaud S."/>
            <person name="Pasculle A.W."/>
            <person name="Nierman W.C."/>
            <person name="Driscoll E."/>
            <person name="Cumbie R."/>
            <person name="Clancy C.J."/>
            <person name="Dupont C.L."/>
        </authorList>
    </citation>
    <scope>NUCLEOTIDE SEQUENCE</scope>
    <source>
        <strain evidence="1">GL11</strain>
    </source>
</reference>
<name>A0A9P6WT12_RHIOR</name>
<evidence type="ECO:0000313" key="2">
    <source>
        <dbReference type="Proteomes" id="UP000716291"/>
    </source>
</evidence>
<dbReference type="EMBL" id="JAANQT010009097">
    <property type="protein sequence ID" value="KAG1278460.1"/>
    <property type="molecule type" value="Genomic_DNA"/>
</dbReference>
<organism evidence="1 2">
    <name type="scientific">Rhizopus oryzae</name>
    <name type="common">Mucormycosis agent</name>
    <name type="synonym">Rhizopus arrhizus var. delemar</name>
    <dbReference type="NCBI Taxonomy" id="64495"/>
    <lineage>
        <taxon>Eukaryota</taxon>
        <taxon>Fungi</taxon>
        <taxon>Fungi incertae sedis</taxon>
        <taxon>Mucoromycota</taxon>
        <taxon>Mucoromycotina</taxon>
        <taxon>Mucoromycetes</taxon>
        <taxon>Mucorales</taxon>
        <taxon>Mucorineae</taxon>
        <taxon>Rhizopodaceae</taxon>
        <taxon>Rhizopus</taxon>
    </lineage>
</organism>
<dbReference type="Proteomes" id="UP000716291">
    <property type="component" value="Unassembled WGS sequence"/>
</dbReference>
<comment type="caution">
    <text evidence="1">The sequence shown here is derived from an EMBL/GenBank/DDBJ whole genome shotgun (WGS) entry which is preliminary data.</text>
</comment>